<dbReference type="PANTHER" id="PTHR30336">
    <property type="entry name" value="INNER MEMBRANE PROTEIN, PROBABLE PERMEASE"/>
    <property type="match status" value="1"/>
</dbReference>
<dbReference type="Proteomes" id="UP000253529">
    <property type="component" value="Unassembled WGS sequence"/>
</dbReference>
<accession>A0A366F1U1</accession>
<evidence type="ECO:0000256" key="1">
    <source>
        <dbReference type="SAM" id="Phobius"/>
    </source>
</evidence>
<dbReference type="InterPro" id="IPR003848">
    <property type="entry name" value="DUF218"/>
</dbReference>
<dbReference type="InterPro" id="IPR051599">
    <property type="entry name" value="Cell_Envelope_Assoc"/>
</dbReference>
<keyword evidence="4" id="KW-1185">Reference proteome</keyword>
<dbReference type="OrthoDB" id="9809813at2"/>
<dbReference type="PANTHER" id="PTHR30336:SF4">
    <property type="entry name" value="ENVELOPE BIOGENESIS FACTOR ELYC"/>
    <property type="match status" value="1"/>
</dbReference>
<dbReference type="InterPro" id="IPR014729">
    <property type="entry name" value="Rossmann-like_a/b/a_fold"/>
</dbReference>
<dbReference type="AlphaFoldDB" id="A0A366F1U1"/>
<feature type="domain" description="DUF218" evidence="2">
    <location>
        <begin position="82"/>
        <end position="246"/>
    </location>
</feature>
<comment type="caution">
    <text evidence="3">The sequence shown here is derived from an EMBL/GenBank/DDBJ whole genome shotgun (WGS) entry which is preliminary data.</text>
</comment>
<sequence length="272" mass="29127">MFFTLSKIYESFLSPLPLLILLTLVGAILTATRAARFGRALAAVAALALLVLALTPVGRALIAPLEDRFSSPAASAPAPYGVIVLGGAIKGAESRARGQAVFDEGERLVEAAILARRYPDARIVFTGGDGSLLPGHNVEAQEARKLLIELGVDPARVTLEERSRNTDENARFTAAMVHPEPGQRWLLVTSAFHMPRSMGLFEKAGFDVAAFPVAFRTLGPGQPLLWSLDAAENLRTFATAAKEWIGLAAYRATGRIDRLFPGPDDRAPRVSG</sequence>
<dbReference type="Gene3D" id="3.40.50.620">
    <property type="entry name" value="HUPs"/>
    <property type="match status" value="1"/>
</dbReference>
<feature type="transmembrane region" description="Helical" evidence="1">
    <location>
        <begin position="12"/>
        <end position="29"/>
    </location>
</feature>
<keyword evidence="1" id="KW-1133">Transmembrane helix</keyword>
<proteinExistence type="predicted"/>
<keyword evidence="1" id="KW-0812">Transmembrane</keyword>
<dbReference type="RefSeq" id="WP_113891146.1">
    <property type="nucleotide sequence ID" value="NZ_QNRK01000025.1"/>
</dbReference>
<organism evidence="3 4">
    <name type="scientific">Roseiarcus fermentans</name>
    <dbReference type="NCBI Taxonomy" id="1473586"/>
    <lineage>
        <taxon>Bacteria</taxon>
        <taxon>Pseudomonadati</taxon>
        <taxon>Pseudomonadota</taxon>
        <taxon>Alphaproteobacteria</taxon>
        <taxon>Hyphomicrobiales</taxon>
        <taxon>Roseiarcaceae</taxon>
        <taxon>Roseiarcus</taxon>
    </lineage>
</organism>
<dbReference type="GO" id="GO:0000270">
    <property type="term" value="P:peptidoglycan metabolic process"/>
    <property type="evidence" value="ECO:0007669"/>
    <property type="project" value="TreeGrafter"/>
</dbReference>
<evidence type="ECO:0000313" key="3">
    <source>
        <dbReference type="EMBL" id="RBP08564.1"/>
    </source>
</evidence>
<evidence type="ECO:0000313" key="4">
    <source>
        <dbReference type="Proteomes" id="UP000253529"/>
    </source>
</evidence>
<evidence type="ECO:0000259" key="2">
    <source>
        <dbReference type="Pfam" id="PF02698"/>
    </source>
</evidence>
<dbReference type="GO" id="GO:0043164">
    <property type="term" value="P:Gram-negative-bacterium-type cell wall biogenesis"/>
    <property type="evidence" value="ECO:0007669"/>
    <property type="project" value="TreeGrafter"/>
</dbReference>
<feature type="transmembrane region" description="Helical" evidence="1">
    <location>
        <begin position="41"/>
        <end position="62"/>
    </location>
</feature>
<dbReference type="GO" id="GO:0005886">
    <property type="term" value="C:plasma membrane"/>
    <property type="evidence" value="ECO:0007669"/>
    <property type="project" value="TreeGrafter"/>
</dbReference>
<keyword evidence="1" id="KW-0472">Membrane</keyword>
<reference evidence="3 4" key="1">
    <citation type="submission" date="2018-06" db="EMBL/GenBank/DDBJ databases">
        <title>Genomic Encyclopedia of Type Strains, Phase IV (KMG-IV): sequencing the most valuable type-strain genomes for metagenomic binning, comparative biology and taxonomic classification.</title>
        <authorList>
            <person name="Goeker M."/>
        </authorList>
    </citation>
    <scope>NUCLEOTIDE SEQUENCE [LARGE SCALE GENOMIC DNA]</scope>
    <source>
        <strain evidence="3 4">DSM 24875</strain>
    </source>
</reference>
<dbReference type="Pfam" id="PF02698">
    <property type="entry name" value="DUF218"/>
    <property type="match status" value="1"/>
</dbReference>
<dbReference type="EMBL" id="QNRK01000025">
    <property type="protein sequence ID" value="RBP08564.1"/>
    <property type="molecule type" value="Genomic_DNA"/>
</dbReference>
<name>A0A366F1U1_9HYPH</name>
<dbReference type="CDD" id="cd06259">
    <property type="entry name" value="YdcF-like"/>
    <property type="match status" value="1"/>
</dbReference>
<protein>
    <submittedName>
        <fullName evidence="3">Uncharacterized SAM-binding protein YcdF (DUF218 family)</fullName>
    </submittedName>
</protein>
<gene>
    <name evidence="3" type="ORF">DFR50_12546</name>
</gene>